<dbReference type="PROSITE" id="PS50043">
    <property type="entry name" value="HTH_LUXR_2"/>
    <property type="match status" value="1"/>
</dbReference>
<dbReference type="Pfam" id="PF00196">
    <property type="entry name" value="GerE"/>
    <property type="match status" value="1"/>
</dbReference>
<dbReference type="RefSeq" id="WP_111362400.1">
    <property type="nucleotide sequence ID" value="NZ_JASHJG010000021.1"/>
</dbReference>
<keyword evidence="1" id="KW-0805">Transcription regulation</keyword>
<evidence type="ECO:0000256" key="2">
    <source>
        <dbReference type="ARBA" id="ARBA00023125"/>
    </source>
</evidence>
<dbReference type="InterPro" id="IPR000792">
    <property type="entry name" value="Tscrpt_reg_LuxR_C"/>
</dbReference>
<dbReference type="InterPro" id="IPR036388">
    <property type="entry name" value="WH-like_DNA-bd_sf"/>
</dbReference>
<dbReference type="InterPro" id="IPR036693">
    <property type="entry name" value="TF_LuxR_autoind-bd_dom_sf"/>
</dbReference>
<dbReference type="Gene3D" id="1.10.10.10">
    <property type="entry name" value="Winged helix-like DNA-binding domain superfamily/Winged helix DNA-binding domain"/>
    <property type="match status" value="1"/>
</dbReference>
<dbReference type="PANTHER" id="PTHR44688:SF16">
    <property type="entry name" value="DNA-BINDING TRANSCRIPTIONAL ACTIVATOR DEVR_DOSR"/>
    <property type="match status" value="1"/>
</dbReference>
<name>A0A5A9ZVS7_9RHOB</name>
<dbReference type="CDD" id="cd06170">
    <property type="entry name" value="LuxR_C_like"/>
    <property type="match status" value="1"/>
</dbReference>
<dbReference type="Pfam" id="PF03472">
    <property type="entry name" value="Autoind_bind"/>
    <property type="match status" value="1"/>
</dbReference>
<organism evidence="5 6">
    <name type="scientific">Aquicoccus porphyridii</name>
    <dbReference type="NCBI Taxonomy" id="1852029"/>
    <lineage>
        <taxon>Bacteria</taxon>
        <taxon>Pseudomonadati</taxon>
        <taxon>Pseudomonadota</taxon>
        <taxon>Alphaproteobacteria</taxon>
        <taxon>Rhodobacterales</taxon>
        <taxon>Paracoccaceae</taxon>
        <taxon>Aquicoccus</taxon>
    </lineage>
</organism>
<dbReference type="PANTHER" id="PTHR44688">
    <property type="entry name" value="DNA-BINDING TRANSCRIPTIONAL ACTIVATOR DEVR_DOSR"/>
    <property type="match status" value="1"/>
</dbReference>
<dbReference type="GO" id="GO:0003677">
    <property type="term" value="F:DNA binding"/>
    <property type="evidence" value="ECO:0007669"/>
    <property type="project" value="UniProtKB-KW"/>
</dbReference>
<evidence type="ECO:0000313" key="6">
    <source>
        <dbReference type="Proteomes" id="UP000325291"/>
    </source>
</evidence>
<dbReference type="SUPFAM" id="SSF75516">
    <property type="entry name" value="Pheromone-binding domain of LuxR-like quorum-sensing transcription factors"/>
    <property type="match status" value="1"/>
</dbReference>
<dbReference type="PRINTS" id="PR00038">
    <property type="entry name" value="HTHLUXR"/>
</dbReference>
<evidence type="ECO:0000256" key="3">
    <source>
        <dbReference type="ARBA" id="ARBA00023163"/>
    </source>
</evidence>
<protein>
    <submittedName>
        <fullName evidence="5">LuxR family transcriptional regulator</fullName>
    </submittedName>
</protein>
<accession>A0A5A9ZVS7</accession>
<dbReference type="GO" id="GO:0006355">
    <property type="term" value="P:regulation of DNA-templated transcription"/>
    <property type="evidence" value="ECO:0007669"/>
    <property type="project" value="InterPro"/>
</dbReference>
<proteinExistence type="predicted"/>
<dbReference type="InterPro" id="IPR016032">
    <property type="entry name" value="Sig_transdc_resp-reg_C-effctor"/>
</dbReference>
<reference evidence="5 6" key="1">
    <citation type="submission" date="2019-07" db="EMBL/GenBank/DDBJ databases">
        <title>Aquicoccus porphyridii gen. nov., sp. nov., isolated from a small marine red alga, Porphyridium marinum.</title>
        <authorList>
            <person name="Liu L."/>
        </authorList>
    </citation>
    <scope>NUCLEOTIDE SEQUENCE [LARGE SCALE GENOMIC DNA]</scope>
    <source>
        <strain evidence="5 6">L1 8-17</strain>
    </source>
</reference>
<dbReference type="EMBL" id="VINQ01000001">
    <property type="protein sequence ID" value="KAA0920745.1"/>
    <property type="molecule type" value="Genomic_DNA"/>
</dbReference>
<dbReference type="SMART" id="SM00421">
    <property type="entry name" value="HTH_LUXR"/>
    <property type="match status" value="1"/>
</dbReference>
<dbReference type="AlphaFoldDB" id="A0A5A9ZVS7"/>
<evidence type="ECO:0000313" key="5">
    <source>
        <dbReference type="EMBL" id="KAA0920745.1"/>
    </source>
</evidence>
<sequence length="233" mass="26080">MDLIDLSKIPDADDRFLRFLDDLCQTLEFDHASYATLNPVSGTVQGFANYRPDWIEHYTRKGLHRIDPTLHYGRKSIAPVDWDRLERTPHFRTVFDDAPQFGVSPRGLTVPVRGPYGDFGLLSVTRGCSEREWHSLKKNVMGNLQVAAVHMHDNVMQSELAMATLHRPALSSRECEILQWVAEGKSQQDIGDILSISHRTVEVHLRSGRSKLGALTTAQAVGRAISLGLVKPG</sequence>
<dbReference type="InterPro" id="IPR005143">
    <property type="entry name" value="TF_LuxR_autoind-bd_dom"/>
</dbReference>
<dbReference type="Proteomes" id="UP000325291">
    <property type="component" value="Unassembled WGS sequence"/>
</dbReference>
<comment type="caution">
    <text evidence="5">The sequence shown here is derived from an EMBL/GenBank/DDBJ whole genome shotgun (WGS) entry which is preliminary data.</text>
</comment>
<keyword evidence="2" id="KW-0238">DNA-binding</keyword>
<feature type="domain" description="HTH luxR-type" evidence="4">
    <location>
        <begin position="163"/>
        <end position="228"/>
    </location>
</feature>
<keyword evidence="6" id="KW-1185">Reference proteome</keyword>
<evidence type="ECO:0000259" key="4">
    <source>
        <dbReference type="PROSITE" id="PS50043"/>
    </source>
</evidence>
<dbReference type="SUPFAM" id="SSF46894">
    <property type="entry name" value="C-terminal effector domain of the bipartite response regulators"/>
    <property type="match status" value="1"/>
</dbReference>
<evidence type="ECO:0000256" key="1">
    <source>
        <dbReference type="ARBA" id="ARBA00023015"/>
    </source>
</evidence>
<dbReference type="Gene3D" id="3.30.450.80">
    <property type="entry name" value="Transcription factor LuxR-like, autoinducer-binding domain"/>
    <property type="match status" value="1"/>
</dbReference>
<gene>
    <name evidence="5" type="ORF">FLO80_00790</name>
</gene>
<keyword evidence="3" id="KW-0804">Transcription</keyword>